<feature type="transmembrane region" description="Helical" evidence="1">
    <location>
        <begin position="51"/>
        <end position="72"/>
    </location>
</feature>
<reference evidence="2" key="1">
    <citation type="submission" date="2021-01" db="EMBL/GenBank/DDBJ databases">
        <authorList>
            <consortium name="Genoscope - CEA"/>
            <person name="William W."/>
        </authorList>
    </citation>
    <scope>NUCLEOTIDE SEQUENCE</scope>
</reference>
<proteinExistence type="predicted"/>
<gene>
    <name evidence="2" type="ORF">DARMORV10_C06P31730.1</name>
</gene>
<protein>
    <submittedName>
        <fullName evidence="2">(rape) hypothetical protein</fullName>
    </submittedName>
</protein>
<evidence type="ECO:0000313" key="2">
    <source>
        <dbReference type="EMBL" id="CAF2060780.1"/>
    </source>
</evidence>
<accession>A0A816QK89</accession>
<keyword evidence="1" id="KW-0812">Transmembrane</keyword>
<evidence type="ECO:0000256" key="1">
    <source>
        <dbReference type="SAM" id="Phobius"/>
    </source>
</evidence>
<organism evidence="2">
    <name type="scientific">Brassica napus</name>
    <name type="common">Rape</name>
    <dbReference type="NCBI Taxonomy" id="3708"/>
    <lineage>
        <taxon>Eukaryota</taxon>
        <taxon>Viridiplantae</taxon>
        <taxon>Streptophyta</taxon>
        <taxon>Embryophyta</taxon>
        <taxon>Tracheophyta</taxon>
        <taxon>Spermatophyta</taxon>
        <taxon>Magnoliopsida</taxon>
        <taxon>eudicotyledons</taxon>
        <taxon>Gunneridae</taxon>
        <taxon>Pentapetalae</taxon>
        <taxon>rosids</taxon>
        <taxon>malvids</taxon>
        <taxon>Brassicales</taxon>
        <taxon>Brassicaceae</taxon>
        <taxon>Brassiceae</taxon>
        <taxon>Brassica</taxon>
    </lineage>
</organism>
<keyword evidence="1" id="KW-0472">Membrane</keyword>
<name>A0A816QK89_BRANA</name>
<sequence length="90" mass="10248">MVLLFGFSCCIRQDLVELFSPVMMIEWCRLVVSCRDSSSPLLHLFSLSLSLYLYTCIHTYIIVAVVVMLWYGGNNQCVAPSMTYKLLLST</sequence>
<keyword evidence="1" id="KW-1133">Transmembrane helix</keyword>
<dbReference type="AlphaFoldDB" id="A0A816QK89"/>
<dbReference type="EMBL" id="HG994370">
    <property type="protein sequence ID" value="CAF2060780.1"/>
    <property type="molecule type" value="Genomic_DNA"/>
</dbReference>
<dbReference type="Proteomes" id="UP001295469">
    <property type="component" value="Chromosome C06"/>
</dbReference>